<dbReference type="InterPro" id="IPR000595">
    <property type="entry name" value="cNMP-bd_dom"/>
</dbReference>
<reference evidence="6 7" key="1">
    <citation type="journal article" date="2013" name="Int. J. Syst. Evol. Microbiol.">
        <title>Description of Streptomonospora sediminis sp. nov. and Streptomonospora nanhaiensis sp. nov., and reclassification of Nocardiopsis arabia Hozzein &amp; Goodfellow 2008 as Streptomonospora arabica comb. nov. and emended description of the genus Streptomonospora.</title>
        <authorList>
            <person name="Zhang D.F."/>
            <person name="Pan H.Q."/>
            <person name="He J."/>
            <person name="Zhang X.M."/>
            <person name="Zhang Y.G."/>
            <person name="Klenk H.P."/>
            <person name="Hu J.C."/>
            <person name="Li W.J."/>
        </authorList>
    </citation>
    <scope>NUCLEOTIDE SEQUENCE [LARGE SCALE GENOMIC DNA]</scope>
    <source>
        <strain evidence="6 7">12A09</strain>
    </source>
</reference>
<evidence type="ECO:0000313" key="7">
    <source>
        <dbReference type="Proteomes" id="UP001156498"/>
    </source>
</evidence>
<accession>A0ABY6YLS7</accession>
<feature type="domain" description="Cyclic nucleotide-binding" evidence="4">
    <location>
        <begin position="11"/>
        <end position="120"/>
    </location>
</feature>
<dbReference type="Pfam" id="PF13545">
    <property type="entry name" value="HTH_Crp_2"/>
    <property type="match status" value="1"/>
</dbReference>
<dbReference type="EMBL" id="CP113264">
    <property type="protein sequence ID" value="WAE73319.1"/>
    <property type="molecule type" value="Genomic_DNA"/>
</dbReference>
<dbReference type="SUPFAM" id="SSF46785">
    <property type="entry name" value="Winged helix' DNA-binding domain"/>
    <property type="match status" value="1"/>
</dbReference>
<dbReference type="Proteomes" id="UP001156498">
    <property type="component" value="Chromosome"/>
</dbReference>
<keyword evidence="2" id="KW-0238">DNA-binding</keyword>
<evidence type="ECO:0000259" key="5">
    <source>
        <dbReference type="PROSITE" id="PS51063"/>
    </source>
</evidence>
<dbReference type="CDD" id="cd00038">
    <property type="entry name" value="CAP_ED"/>
    <property type="match status" value="1"/>
</dbReference>
<evidence type="ECO:0000259" key="4">
    <source>
        <dbReference type="PROSITE" id="PS50042"/>
    </source>
</evidence>
<protein>
    <submittedName>
        <fullName evidence="6">Crp/Fnr family transcriptional regulator</fullName>
    </submittedName>
</protein>
<organism evidence="6 7">
    <name type="scientific">Streptomonospora nanhaiensis</name>
    <dbReference type="NCBI Taxonomy" id="1323731"/>
    <lineage>
        <taxon>Bacteria</taxon>
        <taxon>Bacillati</taxon>
        <taxon>Actinomycetota</taxon>
        <taxon>Actinomycetes</taxon>
        <taxon>Streptosporangiales</taxon>
        <taxon>Nocardiopsidaceae</taxon>
        <taxon>Streptomonospora</taxon>
    </lineage>
</organism>
<dbReference type="Gene3D" id="2.60.120.10">
    <property type="entry name" value="Jelly Rolls"/>
    <property type="match status" value="1"/>
</dbReference>
<evidence type="ECO:0000256" key="1">
    <source>
        <dbReference type="ARBA" id="ARBA00023015"/>
    </source>
</evidence>
<evidence type="ECO:0000256" key="3">
    <source>
        <dbReference type="ARBA" id="ARBA00023163"/>
    </source>
</evidence>
<evidence type="ECO:0000313" key="6">
    <source>
        <dbReference type="EMBL" id="WAE73319.1"/>
    </source>
</evidence>
<keyword evidence="3" id="KW-0804">Transcription</keyword>
<evidence type="ECO:0000256" key="2">
    <source>
        <dbReference type="ARBA" id="ARBA00023125"/>
    </source>
</evidence>
<dbReference type="RefSeq" id="WP_267947106.1">
    <property type="nucleotide sequence ID" value="NZ_CP113264.1"/>
</dbReference>
<dbReference type="InterPro" id="IPR012318">
    <property type="entry name" value="HTH_CRP"/>
</dbReference>
<feature type="domain" description="HTH crp-type" evidence="5">
    <location>
        <begin position="151"/>
        <end position="224"/>
    </location>
</feature>
<dbReference type="InterPro" id="IPR014710">
    <property type="entry name" value="RmlC-like_jellyroll"/>
</dbReference>
<dbReference type="SUPFAM" id="SSF51206">
    <property type="entry name" value="cAMP-binding domain-like"/>
    <property type="match status" value="1"/>
</dbReference>
<proteinExistence type="predicted"/>
<sequence>MTTNHWPAGTFMARVGADTATRLLALAPPRRLSADDVLIGQGENREMILLLSPPEAGEPAFAKVTSVLRNGTEVMLGIRVHGDVVGEMGMFRASGASATVMACTPMTVRSYTYKVFRDFLDGHRDAWEAVGAVMGDRLESADRHRAEFVGYEVDARLARVLVDLGGRHGIRSPEGVELGVRLSQTDLGKLIGARTDAVGNAMRRFRDEGLLLTRYRHVVIIDMDRLHAVYEKG</sequence>
<keyword evidence="1" id="KW-0805">Transcription regulation</keyword>
<keyword evidence="7" id="KW-1185">Reference proteome</keyword>
<dbReference type="PROSITE" id="PS50042">
    <property type="entry name" value="CNMP_BINDING_3"/>
    <property type="match status" value="1"/>
</dbReference>
<dbReference type="InterPro" id="IPR036390">
    <property type="entry name" value="WH_DNA-bd_sf"/>
</dbReference>
<dbReference type="SMART" id="SM00419">
    <property type="entry name" value="HTH_CRP"/>
    <property type="match status" value="1"/>
</dbReference>
<gene>
    <name evidence="6" type="ORF">OUQ99_29955</name>
</gene>
<dbReference type="InterPro" id="IPR018490">
    <property type="entry name" value="cNMP-bd_dom_sf"/>
</dbReference>
<name>A0ABY6YLS7_9ACTN</name>
<dbReference type="PROSITE" id="PS51063">
    <property type="entry name" value="HTH_CRP_2"/>
    <property type="match status" value="1"/>
</dbReference>
<dbReference type="Pfam" id="PF00027">
    <property type="entry name" value="cNMP_binding"/>
    <property type="match status" value="1"/>
</dbReference>